<evidence type="ECO:0000256" key="5">
    <source>
        <dbReference type="SAM" id="Phobius"/>
    </source>
</evidence>
<dbReference type="GO" id="GO:0005886">
    <property type="term" value="C:plasma membrane"/>
    <property type="evidence" value="ECO:0007669"/>
    <property type="project" value="InterPro"/>
</dbReference>
<evidence type="ECO:0000256" key="2">
    <source>
        <dbReference type="ARBA" id="ARBA00022692"/>
    </source>
</evidence>
<dbReference type="AlphaFoldDB" id="A6GCP7"/>
<evidence type="ECO:0000256" key="1">
    <source>
        <dbReference type="ARBA" id="ARBA00022475"/>
    </source>
</evidence>
<organism evidence="6 7">
    <name type="scientific">Plesiocystis pacifica SIR-1</name>
    <dbReference type="NCBI Taxonomy" id="391625"/>
    <lineage>
        <taxon>Bacteria</taxon>
        <taxon>Pseudomonadati</taxon>
        <taxon>Myxococcota</taxon>
        <taxon>Polyangia</taxon>
        <taxon>Nannocystales</taxon>
        <taxon>Nannocystaceae</taxon>
        <taxon>Plesiocystis</taxon>
    </lineage>
</organism>
<dbReference type="Pfam" id="PF07043">
    <property type="entry name" value="DUF1328"/>
    <property type="match status" value="1"/>
</dbReference>
<dbReference type="HAMAP" id="MF_01361">
    <property type="entry name" value="UPF0391"/>
    <property type="match status" value="1"/>
</dbReference>
<keyword evidence="7" id="KW-1185">Reference proteome</keyword>
<accession>A6GCP7</accession>
<proteinExistence type="inferred from homology"/>
<feature type="transmembrane region" description="Helical" evidence="5">
    <location>
        <begin position="29"/>
        <end position="51"/>
    </location>
</feature>
<dbReference type="PIRSF" id="PIRSF036466">
    <property type="entry name" value="UCP036466"/>
    <property type="match status" value="1"/>
</dbReference>
<comment type="caution">
    <text evidence="6">The sequence shown here is derived from an EMBL/GenBank/DDBJ whole genome shotgun (WGS) entry which is preliminary data.</text>
</comment>
<dbReference type="NCBIfam" id="NF010226">
    <property type="entry name" value="PRK13682.1-1"/>
    <property type="match status" value="1"/>
</dbReference>
<sequence>MLRASIALFTIALVAAVFGFGGIAASAAGIAKLCFWVFLGLALVSFVFNLGQEATAS</sequence>
<protein>
    <submittedName>
        <fullName evidence="6">Uncharacterized protein</fullName>
    </submittedName>
</protein>
<evidence type="ECO:0000313" key="6">
    <source>
        <dbReference type="EMBL" id="EDM76313.1"/>
    </source>
</evidence>
<evidence type="ECO:0000256" key="3">
    <source>
        <dbReference type="ARBA" id="ARBA00022989"/>
    </source>
</evidence>
<keyword evidence="3 5" id="KW-1133">Transmembrane helix</keyword>
<dbReference type="RefSeq" id="WP_006974488.1">
    <property type="nucleotide sequence ID" value="NZ_ABCS01000067.1"/>
</dbReference>
<evidence type="ECO:0000313" key="7">
    <source>
        <dbReference type="Proteomes" id="UP000005801"/>
    </source>
</evidence>
<name>A6GCP7_9BACT</name>
<reference evidence="6 7" key="1">
    <citation type="submission" date="2007-06" db="EMBL/GenBank/DDBJ databases">
        <authorList>
            <person name="Shimkets L."/>
            <person name="Ferriera S."/>
            <person name="Johnson J."/>
            <person name="Kravitz S."/>
            <person name="Beeson K."/>
            <person name="Sutton G."/>
            <person name="Rogers Y.-H."/>
            <person name="Friedman R."/>
            <person name="Frazier M."/>
            <person name="Venter J.C."/>
        </authorList>
    </citation>
    <scope>NUCLEOTIDE SEQUENCE [LARGE SCALE GENOMIC DNA]</scope>
    <source>
        <strain evidence="6 7">SIR-1</strain>
    </source>
</reference>
<dbReference type="Proteomes" id="UP000005801">
    <property type="component" value="Unassembled WGS sequence"/>
</dbReference>
<dbReference type="InterPro" id="IPR009760">
    <property type="entry name" value="DUF1328"/>
</dbReference>
<gene>
    <name evidence="6" type="ORF">PPSIR1_18442</name>
</gene>
<keyword evidence="4 5" id="KW-0472">Membrane</keyword>
<keyword evidence="2 5" id="KW-0812">Transmembrane</keyword>
<dbReference type="EMBL" id="ABCS01000067">
    <property type="protein sequence ID" value="EDM76313.1"/>
    <property type="molecule type" value="Genomic_DNA"/>
</dbReference>
<keyword evidence="1" id="KW-1003">Cell membrane</keyword>
<dbReference type="STRING" id="391625.PPSIR1_18442"/>
<evidence type="ECO:0000256" key="4">
    <source>
        <dbReference type="ARBA" id="ARBA00023136"/>
    </source>
</evidence>